<reference evidence="2" key="1">
    <citation type="submission" date="2011-04" db="EMBL/GenBank/DDBJ databases">
        <title>Evolution of plant cell wall degrading machinery underlies the functional diversity of forest fungi.</title>
        <authorList>
            <consortium name="US DOE Joint Genome Institute (JGI-PGF)"/>
            <person name="Eastwood D.C."/>
            <person name="Floudas D."/>
            <person name="Binder M."/>
            <person name="Majcherczyk A."/>
            <person name="Schneider P."/>
            <person name="Aerts A."/>
            <person name="Asiegbu F.O."/>
            <person name="Baker S.E."/>
            <person name="Barry K."/>
            <person name="Bendiksby M."/>
            <person name="Blumentritt M."/>
            <person name="Coutinho P.M."/>
            <person name="Cullen D."/>
            <person name="Cullen D."/>
            <person name="Gathman A."/>
            <person name="Goodell B."/>
            <person name="Henrissat B."/>
            <person name="Ihrmark K."/>
            <person name="Kauserud H."/>
            <person name="Kohler A."/>
            <person name="LaButti K."/>
            <person name="Lapidus A."/>
            <person name="Lavin J.L."/>
            <person name="Lee Y.-H."/>
            <person name="Lindquist E."/>
            <person name="Lilly W."/>
            <person name="Lucas S."/>
            <person name="Morin E."/>
            <person name="Murat C."/>
            <person name="Oguiza J.A."/>
            <person name="Park J."/>
            <person name="Pisabarro A.G."/>
            <person name="Riley R."/>
            <person name="Rosling A."/>
            <person name="Salamov A."/>
            <person name="Schmidt O."/>
            <person name="Schmutz J."/>
            <person name="Skrede I."/>
            <person name="Stenlid J."/>
            <person name="Wiebenga A."/>
            <person name="Xie X."/>
            <person name="Kues U."/>
            <person name="Hibbett D.S."/>
            <person name="Hoffmeister D."/>
            <person name="Hogberg N."/>
            <person name="Martin F."/>
            <person name="Grigoriev I.V."/>
            <person name="Watkinson S.C."/>
        </authorList>
    </citation>
    <scope>NUCLEOTIDE SEQUENCE</scope>
    <source>
        <strain evidence="2">S7.9</strain>
    </source>
</reference>
<dbReference type="EMBL" id="GL945435">
    <property type="protein sequence ID" value="EGO24007.1"/>
    <property type="molecule type" value="Genomic_DNA"/>
</dbReference>
<dbReference type="Proteomes" id="UP000008064">
    <property type="component" value="Unassembled WGS sequence"/>
</dbReference>
<protein>
    <submittedName>
        <fullName evidence="2">Uncharacterized protein</fullName>
    </submittedName>
</protein>
<name>F8NZI7_SERL9</name>
<gene>
    <name evidence="2" type="ORF">SERLADRAFT_392770</name>
</gene>
<organism>
    <name type="scientific">Serpula lacrymans var. lacrymans (strain S7.9)</name>
    <name type="common">Dry rot fungus</name>
    <dbReference type="NCBI Taxonomy" id="578457"/>
    <lineage>
        <taxon>Eukaryota</taxon>
        <taxon>Fungi</taxon>
        <taxon>Dikarya</taxon>
        <taxon>Basidiomycota</taxon>
        <taxon>Agaricomycotina</taxon>
        <taxon>Agaricomycetes</taxon>
        <taxon>Agaricomycetidae</taxon>
        <taxon>Boletales</taxon>
        <taxon>Coniophorineae</taxon>
        <taxon>Serpulaceae</taxon>
        <taxon>Serpula</taxon>
    </lineage>
</organism>
<feature type="non-terminal residue" evidence="2">
    <location>
        <position position="1"/>
    </location>
</feature>
<proteinExistence type="predicted"/>
<dbReference type="AlphaFoldDB" id="F8NZI7"/>
<evidence type="ECO:0000256" key="1">
    <source>
        <dbReference type="SAM" id="MobiDB-lite"/>
    </source>
</evidence>
<accession>F8NZI7</accession>
<dbReference type="KEGG" id="sla:SERLADRAFT_392770"/>
<dbReference type="RefSeq" id="XP_007319769.1">
    <property type="nucleotide sequence ID" value="XM_007319707.1"/>
</dbReference>
<sequence>QIFSPFELKTEKQLSCILSVDIKVTDASTARMSYSTDQRRSCCNTRSSSPHHLNRNQ</sequence>
<feature type="compositionally biased region" description="Polar residues" evidence="1">
    <location>
        <begin position="29"/>
        <end position="51"/>
    </location>
</feature>
<evidence type="ECO:0000313" key="2">
    <source>
        <dbReference type="EMBL" id="EGO24007.1"/>
    </source>
</evidence>
<feature type="region of interest" description="Disordered" evidence="1">
    <location>
        <begin position="29"/>
        <end position="57"/>
    </location>
</feature>
<dbReference type="GeneID" id="18811574"/>
<dbReference type="HOGENOM" id="CLU_3002260_0_0_1"/>